<proteinExistence type="predicted"/>
<reference evidence="1" key="1">
    <citation type="submission" date="2018-05" db="EMBL/GenBank/DDBJ databases">
        <authorList>
            <person name="Lanie J.A."/>
            <person name="Ng W.-L."/>
            <person name="Kazmierczak K.M."/>
            <person name="Andrzejewski T.M."/>
            <person name="Davidsen T.M."/>
            <person name="Wayne K.J."/>
            <person name="Tettelin H."/>
            <person name="Glass J.I."/>
            <person name="Rusch D."/>
            <person name="Podicherti R."/>
            <person name="Tsui H.-C.T."/>
            <person name="Winkler M.E."/>
        </authorList>
    </citation>
    <scope>NUCLEOTIDE SEQUENCE</scope>
</reference>
<sequence length="97" mass="11126">MKLAINQKYRIISDRQQWTIQEKRTRKGETGWKPIMYFGTFAKALGELGELMVRESNATTLVKALEDVEKVTTQLSQALTPQLKLQLEQEQEGRNGS</sequence>
<dbReference type="AlphaFoldDB" id="A0A382KGH8"/>
<organism evidence="1">
    <name type="scientific">marine metagenome</name>
    <dbReference type="NCBI Taxonomy" id="408172"/>
    <lineage>
        <taxon>unclassified sequences</taxon>
        <taxon>metagenomes</taxon>
        <taxon>ecological metagenomes</taxon>
    </lineage>
</organism>
<dbReference type="EMBL" id="UINC01080085">
    <property type="protein sequence ID" value="SVC22705.1"/>
    <property type="molecule type" value="Genomic_DNA"/>
</dbReference>
<accession>A0A382KGH8</accession>
<gene>
    <name evidence="1" type="ORF">METZ01_LOCUS275559</name>
</gene>
<name>A0A382KGH8_9ZZZZ</name>
<evidence type="ECO:0000313" key="1">
    <source>
        <dbReference type="EMBL" id="SVC22705.1"/>
    </source>
</evidence>
<protein>
    <submittedName>
        <fullName evidence="1">Uncharacterized protein</fullName>
    </submittedName>
</protein>